<evidence type="ECO:0000313" key="10">
    <source>
        <dbReference type="Proteomes" id="UP000323067"/>
    </source>
</evidence>
<name>A0A2H4SVT1_CORMI</name>
<evidence type="ECO:0000256" key="3">
    <source>
        <dbReference type="ARBA" id="ARBA00022723"/>
    </source>
</evidence>
<evidence type="ECO:0000259" key="8">
    <source>
        <dbReference type="Pfam" id="PF01432"/>
    </source>
</evidence>
<reference evidence="9 10" key="1">
    <citation type="journal article" date="2017" name="BMC Genomics">
        <title>Chromosome level assembly and secondary metabolite potential of the parasitic fungus Cordyceps militaris.</title>
        <authorList>
            <person name="Kramer G.J."/>
            <person name="Nodwell J.R."/>
        </authorList>
    </citation>
    <scope>NUCLEOTIDE SEQUENCE [LARGE SCALE GENOMIC DNA]</scope>
    <source>
        <strain evidence="9 10">ATCC 34164</strain>
    </source>
</reference>
<dbReference type="Gene3D" id="1.10.1370.10">
    <property type="entry name" value="Neurolysin, domain 3"/>
    <property type="match status" value="1"/>
</dbReference>
<keyword evidence="6 7" id="KW-0482">Metalloprotease</keyword>
<accession>A0A2H4SVT1</accession>
<dbReference type="CDD" id="cd06455">
    <property type="entry name" value="M3A_TOP"/>
    <property type="match status" value="1"/>
</dbReference>
<evidence type="ECO:0000256" key="1">
    <source>
        <dbReference type="ARBA" id="ARBA00006040"/>
    </source>
</evidence>
<dbReference type="VEuPathDB" id="FungiDB:A9K55_000086"/>
<dbReference type="InterPro" id="IPR024077">
    <property type="entry name" value="Neurolysin/TOP_dom2"/>
</dbReference>
<gene>
    <name evidence="9" type="ORF">A9K55_000086</name>
</gene>
<comment type="similarity">
    <text evidence="1 7">Belongs to the peptidase M3 family.</text>
</comment>
<sequence>MSLEKMPRVLAASEVEAEMAAVVVRIHSLHDGLVATVTPSTACFANFCAPWIAVANEVDAKLGMIRLLSHAAQDQETRNAASKANQAFSYAAAAWMARTDLSDFIKAAAARNEDLDPESKLWVEEKLRDSVSLGHGSLQGPSLDMFISQRCKLEELKTAYERNLREEGGGVAMTREELSGVSEELLRKWKQDGDDRTESFFVPFGNGGWSAVMRYAHLESSRRRMFLAEELRMHANVPLFRDIVLLRDSQARILGYSSHGDFRLQGRAIKSAAYIESLLRKLRETLIPKGRQELQHLEKVKAQTSQEAGAPETQDNGKLAPWDLRYYSRLANMRVNVNDEAISEFFPLETTVQSMLKIFERVLQLVFKQVPTEKLDETTRWHEDVQVWEVWDAASNQDFMGFLYLDLFWRKNKKKGAENISIGRGFLRPDGSRQVPSTVLMCCIPQPAKSCALLRHGELVSIFHELGHGVHSLVSKTKYVRFHGTSLPLDFIEVPSLLLENWCWIPETLQQMSCHYTSLDPGYLAEWRTAHPGEPDPPTKLPAELQRQLLENRDVHRGLQLLYHLVIAMFDVTIHNPSSREEAEALNMQKLWYDLREELEGIEFSSSRTQGHGYTSFDHLVSGYDMGFYSYLSCSAIAHDIFQTVFEQDPWDLDAWARYREGVLQPGGSQRDPISLVTKLLGREPDFQALAKRIAI</sequence>
<dbReference type="GO" id="GO:0004222">
    <property type="term" value="F:metalloendopeptidase activity"/>
    <property type="evidence" value="ECO:0007669"/>
    <property type="project" value="InterPro"/>
</dbReference>
<dbReference type="GO" id="GO:0046872">
    <property type="term" value="F:metal ion binding"/>
    <property type="evidence" value="ECO:0007669"/>
    <property type="project" value="UniProtKB-UniRule"/>
</dbReference>
<dbReference type="VEuPathDB" id="FungiDB:CCM_07389"/>
<evidence type="ECO:0000256" key="6">
    <source>
        <dbReference type="ARBA" id="ARBA00023049"/>
    </source>
</evidence>
<dbReference type="AlphaFoldDB" id="A0A2H4SVT1"/>
<keyword evidence="5 7" id="KW-0862">Zinc</keyword>
<dbReference type="InterPro" id="IPR024080">
    <property type="entry name" value="Neurolysin/TOP_N"/>
</dbReference>
<dbReference type="Proteomes" id="UP000323067">
    <property type="component" value="Chromosome i"/>
</dbReference>
<dbReference type="Pfam" id="PF01432">
    <property type="entry name" value="Peptidase_M3"/>
    <property type="match status" value="1"/>
</dbReference>
<keyword evidence="3 7" id="KW-0479">Metal-binding</keyword>
<organism evidence="9 10">
    <name type="scientific">Cordyceps militaris</name>
    <name type="common">Caterpillar fungus</name>
    <name type="synonym">Clavaria militaris</name>
    <dbReference type="NCBI Taxonomy" id="73501"/>
    <lineage>
        <taxon>Eukaryota</taxon>
        <taxon>Fungi</taxon>
        <taxon>Dikarya</taxon>
        <taxon>Ascomycota</taxon>
        <taxon>Pezizomycotina</taxon>
        <taxon>Sordariomycetes</taxon>
        <taxon>Hypocreomycetidae</taxon>
        <taxon>Hypocreales</taxon>
        <taxon>Cordycipitaceae</taxon>
        <taxon>Cordyceps</taxon>
    </lineage>
</organism>
<keyword evidence="4 7" id="KW-0378">Hydrolase</keyword>
<keyword evidence="2 7" id="KW-0645">Protease</keyword>
<dbReference type="InterPro" id="IPR001567">
    <property type="entry name" value="Pept_M3A_M3B_dom"/>
</dbReference>
<dbReference type="InterPro" id="IPR024079">
    <property type="entry name" value="MetalloPept_cat_dom_sf"/>
</dbReference>
<feature type="domain" description="Peptidase M3A/M3B catalytic" evidence="8">
    <location>
        <begin position="213"/>
        <end position="694"/>
    </location>
</feature>
<proteinExistence type="inferred from homology"/>
<evidence type="ECO:0000256" key="4">
    <source>
        <dbReference type="ARBA" id="ARBA00022801"/>
    </source>
</evidence>
<dbReference type="GO" id="GO:0006518">
    <property type="term" value="P:peptide metabolic process"/>
    <property type="evidence" value="ECO:0007669"/>
    <property type="project" value="TreeGrafter"/>
</dbReference>
<comment type="cofactor">
    <cofactor evidence="7">
        <name>Zn(2+)</name>
        <dbReference type="ChEBI" id="CHEBI:29105"/>
    </cofactor>
    <text evidence="7">Binds 1 zinc ion.</text>
</comment>
<dbReference type="Gene3D" id="1.20.1050.40">
    <property type="entry name" value="Endopeptidase. Chain P, domain 1"/>
    <property type="match status" value="1"/>
</dbReference>
<evidence type="ECO:0000313" key="9">
    <source>
        <dbReference type="EMBL" id="ATY67209.1"/>
    </source>
</evidence>
<dbReference type="InterPro" id="IPR045090">
    <property type="entry name" value="Pept_M3A_M3B"/>
</dbReference>
<protein>
    <submittedName>
        <fullName evidence="9">Metallopeptidase MepB</fullName>
    </submittedName>
</protein>
<dbReference type="PANTHER" id="PTHR11804">
    <property type="entry name" value="PROTEASE M3 THIMET OLIGOPEPTIDASE-RELATED"/>
    <property type="match status" value="1"/>
</dbReference>
<dbReference type="PANTHER" id="PTHR11804:SF84">
    <property type="entry name" value="SACCHAROLYSIN"/>
    <property type="match status" value="1"/>
</dbReference>
<evidence type="ECO:0000256" key="5">
    <source>
        <dbReference type="ARBA" id="ARBA00022833"/>
    </source>
</evidence>
<dbReference type="GO" id="GO:0006508">
    <property type="term" value="P:proteolysis"/>
    <property type="evidence" value="ECO:0007669"/>
    <property type="project" value="UniProtKB-KW"/>
</dbReference>
<evidence type="ECO:0000256" key="7">
    <source>
        <dbReference type="RuleBase" id="RU003435"/>
    </source>
</evidence>
<dbReference type="Gene3D" id="3.40.390.10">
    <property type="entry name" value="Collagenase (Catalytic Domain)"/>
    <property type="match status" value="1"/>
</dbReference>
<dbReference type="SUPFAM" id="SSF55486">
    <property type="entry name" value="Metalloproteases ('zincins'), catalytic domain"/>
    <property type="match status" value="1"/>
</dbReference>
<dbReference type="EMBL" id="CP023328">
    <property type="protein sequence ID" value="ATY67209.1"/>
    <property type="molecule type" value="Genomic_DNA"/>
</dbReference>
<evidence type="ECO:0000256" key="2">
    <source>
        <dbReference type="ARBA" id="ARBA00022670"/>
    </source>
</evidence>
<dbReference type="GO" id="GO:0005758">
    <property type="term" value="C:mitochondrial intermembrane space"/>
    <property type="evidence" value="ECO:0007669"/>
    <property type="project" value="TreeGrafter"/>
</dbReference>